<reference evidence="2" key="1">
    <citation type="submission" date="2023-03" db="EMBL/GenBank/DDBJ databases">
        <title>Massive genome expansion in bonnet fungi (Mycena s.s.) driven by repeated elements and novel gene families across ecological guilds.</title>
        <authorList>
            <consortium name="Lawrence Berkeley National Laboratory"/>
            <person name="Harder C.B."/>
            <person name="Miyauchi S."/>
            <person name="Viragh M."/>
            <person name="Kuo A."/>
            <person name="Thoen E."/>
            <person name="Andreopoulos B."/>
            <person name="Lu D."/>
            <person name="Skrede I."/>
            <person name="Drula E."/>
            <person name="Henrissat B."/>
            <person name="Morin E."/>
            <person name="Kohler A."/>
            <person name="Barry K."/>
            <person name="LaButti K."/>
            <person name="Morin E."/>
            <person name="Salamov A."/>
            <person name="Lipzen A."/>
            <person name="Mereny Z."/>
            <person name="Hegedus B."/>
            <person name="Baldrian P."/>
            <person name="Stursova M."/>
            <person name="Weitz H."/>
            <person name="Taylor A."/>
            <person name="Grigoriev I.V."/>
            <person name="Nagy L.G."/>
            <person name="Martin F."/>
            <person name="Kauserud H."/>
        </authorList>
    </citation>
    <scope>NUCLEOTIDE SEQUENCE</scope>
    <source>
        <strain evidence="2">9144</strain>
    </source>
</reference>
<feature type="non-terminal residue" evidence="2">
    <location>
        <position position="1"/>
    </location>
</feature>
<proteinExistence type="predicted"/>
<gene>
    <name evidence="2" type="ORF">GGX14DRAFT_656931</name>
</gene>
<keyword evidence="3" id="KW-1185">Reference proteome</keyword>
<organism evidence="2 3">
    <name type="scientific">Mycena pura</name>
    <dbReference type="NCBI Taxonomy" id="153505"/>
    <lineage>
        <taxon>Eukaryota</taxon>
        <taxon>Fungi</taxon>
        <taxon>Dikarya</taxon>
        <taxon>Basidiomycota</taxon>
        <taxon>Agaricomycotina</taxon>
        <taxon>Agaricomycetes</taxon>
        <taxon>Agaricomycetidae</taxon>
        <taxon>Agaricales</taxon>
        <taxon>Marasmiineae</taxon>
        <taxon>Mycenaceae</taxon>
        <taxon>Mycena</taxon>
    </lineage>
</organism>
<accession>A0AAD6YLQ3</accession>
<dbReference type="EMBL" id="JARJCW010000006">
    <property type="protein sequence ID" value="KAJ7223035.1"/>
    <property type="molecule type" value="Genomic_DNA"/>
</dbReference>
<protein>
    <submittedName>
        <fullName evidence="2">Uncharacterized protein</fullName>
    </submittedName>
</protein>
<evidence type="ECO:0000256" key="1">
    <source>
        <dbReference type="SAM" id="MobiDB-lite"/>
    </source>
</evidence>
<evidence type="ECO:0000313" key="2">
    <source>
        <dbReference type="EMBL" id="KAJ7223035.1"/>
    </source>
</evidence>
<dbReference type="Proteomes" id="UP001219525">
    <property type="component" value="Unassembled WGS sequence"/>
</dbReference>
<feature type="region of interest" description="Disordered" evidence="1">
    <location>
        <begin position="293"/>
        <end position="347"/>
    </location>
</feature>
<feature type="compositionally biased region" description="Basic and acidic residues" evidence="1">
    <location>
        <begin position="293"/>
        <end position="306"/>
    </location>
</feature>
<name>A0AAD6YLQ3_9AGAR</name>
<feature type="compositionally biased region" description="Basic and acidic residues" evidence="1">
    <location>
        <begin position="318"/>
        <end position="336"/>
    </location>
</feature>
<evidence type="ECO:0000313" key="3">
    <source>
        <dbReference type="Proteomes" id="UP001219525"/>
    </source>
</evidence>
<dbReference type="AlphaFoldDB" id="A0AAD6YLQ3"/>
<comment type="caution">
    <text evidence="2">The sequence shown here is derived from an EMBL/GenBank/DDBJ whole genome shotgun (WGS) entry which is preliminary data.</text>
</comment>
<sequence>IVQKILKFLNTSLPPLIPGEKHVGHANTREPIPYDYHMPPWLQFRQLKYDPVFSTTLTSQFIETLGKRKSIVDKSMDVDPLIHIAAFQIKQIVPHSARHVVGEPSVHAVQNKIHGISGPFATISCFDIDNGEIDRFLPVFTSFASGESNTITDSVVGCQFNAGDTEEQWGSLWPSVTHLSEPFFHVLYTEEYKNIRAGNPRVILGIYIILWCLEKDYLKTFWPENDCDGCSKFKKSHKAAEEFDGTVPKECPLDASSATKALATDFDELRMREEINRMVALATVYDEKYSILRERTGSQTEREREPGSASDPEPEPEPELKTETQRGEKRTRRALEDSESDEDQIVFPFKDLLEDAMNLAISELV</sequence>